<dbReference type="PANTHER" id="PTHR31111:SF128">
    <property type="entry name" value="F-BOX DOMAIN-CONTAINING PROTEIN"/>
    <property type="match status" value="1"/>
</dbReference>
<accession>A0A6D2K615</accession>
<evidence type="ECO:0000259" key="2">
    <source>
        <dbReference type="Pfam" id="PF00646"/>
    </source>
</evidence>
<dbReference type="CDD" id="cd22157">
    <property type="entry name" value="F-box_AtFBW1-like"/>
    <property type="match status" value="1"/>
</dbReference>
<dbReference type="OrthoDB" id="605328at2759"/>
<dbReference type="EMBL" id="CACVBM020001385">
    <property type="protein sequence ID" value="CAA7048295.1"/>
    <property type="molecule type" value="Genomic_DNA"/>
</dbReference>
<dbReference type="Pfam" id="PF00646">
    <property type="entry name" value="F-box"/>
    <property type="match status" value="1"/>
</dbReference>
<feature type="domain" description="F-box" evidence="2">
    <location>
        <begin position="12"/>
        <end position="48"/>
    </location>
</feature>
<comment type="caution">
    <text evidence="4">The sequence shown here is derived from an EMBL/GenBank/DDBJ whole genome shotgun (WGS) entry which is preliminary data.</text>
</comment>
<dbReference type="Pfam" id="PF08268">
    <property type="entry name" value="FBA_3"/>
    <property type="match status" value="1"/>
</dbReference>
<dbReference type="InterPro" id="IPR036047">
    <property type="entry name" value="F-box-like_dom_sf"/>
</dbReference>
<sequence length="236" mass="26915">MIRVEEDSSVSIPTDLVVEILSRLPAASVSRFRCLAKQWEAMLISPYFIELFRTRSSARPRLLFVLQRDSGEWCCFTSPHPKIPYEKSSSSLVVTADSHMKFIGDDKIYRKYYRHASGLICFRRSNDRCPVICNPITGEYMRLSLPSRQMENGIGGNHFEFCGEAKCRGVKIFVDHVEDLNFINMKTAFGYDAISTSPPEQKRKPTTTSTSSAKARQFVSFNKFDSLCLSDDDEFT</sequence>
<dbReference type="InterPro" id="IPR013187">
    <property type="entry name" value="F-box-assoc_dom_typ3"/>
</dbReference>
<gene>
    <name evidence="4" type="ORF">MERR_LOCUS35530</name>
</gene>
<dbReference type="InterPro" id="IPR001810">
    <property type="entry name" value="F-box_dom"/>
</dbReference>
<dbReference type="SUPFAM" id="SSF81383">
    <property type="entry name" value="F-box domain"/>
    <property type="match status" value="1"/>
</dbReference>
<dbReference type="PANTHER" id="PTHR31111">
    <property type="entry name" value="BNAA05G37150D PROTEIN-RELATED"/>
    <property type="match status" value="1"/>
</dbReference>
<evidence type="ECO:0000313" key="4">
    <source>
        <dbReference type="EMBL" id="CAA7048295.1"/>
    </source>
</evidence>
<name>A0A6D2K615_9BRAS</name>
<keyword evidence="5" id="KW-1185">Reference proteome</keyword>
<dbReference type="AlphaFoldDB" id="A0A6D2K615"/>
<feature type="region of interest" description="Disordered" evidence="1">
    <location>
        <begin position="194"/>
        <end position="213"/>
    </location>
</feature>
<evidence type="ECO:0000313" key="5">
    <source>
        <dbReference type="Proteomes" id="UP000467841"/>
    </source>
</evidence>
<proteinExistence type="predicted"/>
<reference evidence="4" key="1">
    <citation type="submission" date="2020-01" db="EMBL/GenBank/DDBJ databases">
        <authorList>
            <person name="Mishra B."/>
        </authorList>
    </citation>
    <scope>NUCLEOTIDE SEQUENCE [LARGE SCALE GENOMIC DNA]</scope>
</reference>
<dbReference type="Proteomes" id="UP000467841">
    <property type="component" value="Unassembled WGS sequence"/>
</dbReference>
<evidence type="ECO:0000259" key="3">
    <source>
        <dbReference type="Pfam" id="PF08268"/>
    </source>
</evidence>
<protein>
    <submittedName>
        <fullName evidence="4">Uncharacterized protein</fullName>
    </submittedName>
</protein>
<organism evidence="4 5">
    <name type="scientific">Microthlaspi erraticum</name>
    <dbReference type="NCBI Taxonomy" id="1685480"/>
    <lineage>
        <taxon>Eukaryota</taxon>
        <taxon>Viridiplantae</taxon>
        <taxon>Streptophyta</taxon>
        <taxon>Embryophyta</taxon>
        <taxon>Tracheophyta</taxon>
        <taxon>Spermatophyta</taxon>
        <taxon>Magnoliopsida</taxon>
        <taxon>eudicotyledons</taxon>
        <taxon>Gunneridae</taxon>
        <taxon>Pentapetalae</taxon>
        <taxon>rosids</taxon>
        <taxon>malvids</taxon>
        <taxon>Brassicales</taxon>
        <taxon>Brassicaceae</taxon>
        <taxon>Coluteocarpeae</taxon>
        <taxon>Microthlaspi</taxon>
    </lineage>
</organism>
<feature type="domain" description="F-box associated beta-propeller type 3" evidence="3">
    <location>
        <begin position="61"/>
        <end position="145"/>
    </location>
</feature>
<evidence type="ECO:0000256" key="1">
    <source>
        <dbReference type="SAM" id="MobiDB-lite"/>
    </source>
</evidence>